<dbReference type="Gene3D" id="3.40.50.360">
    <property type="match status" value="1"/>
</dbReference>
<dbReference type="InterPro" id="IPR050712">
    <property type="entry name" value="NAD(P)H-dep_reductase"/>
</dbReference>
<dbReference type="InterPro" id="IPR005025">
    <property type="entry name" value="FMN_Rdtase-like_dom"/>
</dbReference>
<dbReference type="EMBL" id="JARPMG010000009">
    <property type="protein sequence ID" value="KAJ8098144.1"/>
    <property type="molecule type" value="Genomic_DNA"/>
</dbReference>
<organism evidence="2 3">
    <name type="scientific">Lipomyces tetrasporus</name>
    <dbReference type="NCBI Taxonomy" id="54092"/>
    <lineage>
        <taxon>Eukaryota</taxon>
        <taxon>Fungi</taxon>
        <taxon>Dikarya</taxon>
        <taxon>Ascomycota</taxon>
        <taxon>Saccharomycotina</taxon>
        <taxon>Lipomycetes</taxon>
        <taxon>Lipomycetales</taxon>
        <taxon>Lipomycetaceae</taxon>
        <taxon>Lipomyces</taxon>
    </lineage>
</organism>
<dbReference type="PANTHER" id="PTHR30543">
    <property type="entry name" value="CHROMATE REDUCTASE"/>
    <property type="match status" value="1"/>
</dbReference>
<evidence type="ECO:0000259" key="1">
    <source>
        <dbReference type="Pfam" id="PF03358"/>
    </source>
</evidence>
<dbReference type="GeneID" id="80881227"/>
<accession>A0AAD7QMY7</accession>
<dbReference type="Pfam" id="PF03358">
    <property type="entry name" value="FMN_red"/>
    <property type="match status" value="1"/>
</dbReference>
<sequence length="128" mass="14609">MVPSLAQFTKEHNKRWSAKISEVDGYIFVTPEYSSNVPGSIKNGIDYLYNELWGKPAMVVTYGIRGEGMKLFSIYMADLDLMCLPPWVAVPLETMQQHYWITEKEESIAKGYEELKQRPIVADSAKAK</sequence>
<dbReference type="AlphaFoldDB" id="A0AAD7QMY7"/>
<name>A0AAD7QMY7_9ASCO</name>
<dbReference type="GO" id="GO:0016491">
    <property type="term" value="F:oxidoreductase activity"/>
    <property type="evidence" value="ECO:0007669"/>
    <property type="project" value="InterPro"/>
</dbReference>
<dbReference type="SUPFAM" id="SSF52218">
    <property type="entry name" value="Flavoproteins"/>
    <property type="match status" value="1"/>
</dbReference>
<dbReference type="Proteomes" id="UP001217417">
    <property type="component" value="Unassembled WGS sequence"/>
</dbReference>
<dbReference type="GO" id="GO:0005829">
    <property type="term" value="C:cytosol"/>
    <property type="evidence" value="ECO:0007669"/>
    <property type="project" value="TreeGrafter"/>
</dbReference>
<dbReference type="RefSeq" id="XP_056041594.1">
    <property type="nucleotide sequence ID" value="XM_056186061.1"/>
</dbReference>
<evidence type="ECO:0000313" key="2">
    <source>
        <dbReference type="EMBL" id="KAJ8098144.1"/>
    </source>
</evidence>
<feature type="domain" description="NADPH-dependent FMN reductase-like" evidence="1">
    <location>
        <begin position="7"/>
        <end position="74"/>
    </location>
</feature>
<comment type="caution">
    <text evidence="2">The sequence shown here is derived from an EMBL/GenBank/DDBJ whole genome shotgun (WGS) entry which is preliminary data.</text>
</comment>
<protein>
    <recommendedName>
        <fullName evidence="1">NADPH-dependent FMN reductase-like domain-containing protein</fullName>
    </recommendedName>
</protein>
<dbReference type="GO" id="GO:0010181">
    <property type="term" value="F:FMN binding"/>
    <property type="evidence" value="ECO:0007669"/>
    <property type="project" value="TreeGrafter"/>
</dbReference>
<proteinExistence type="predicted"/>
<dbReference type="InterPro" id="IPR029039">
    <property type="entry name" value="Flavoprotein-like_sf"/>
</dbReference>
<dbReference type="PANTHER" id="PTHR30543:SF21">
    <property type="entry name" value="NAD(P)H-DEPENDENT FMN REDUCTASE LOT6"/>
    <property type="match status" value="1"/>
</dbReference>
<gene>
    <name evidence="2" type="ORF">POJ06DRAFT_239880</name>
</gene>
<evidence type="ECO:0000313" key="3">
    <source>
        <dbReference type="Proteomes" id="UP001217417"/>
    </source>
</evidence>
<keyword evidence="3" id="KW-1185">Reference proteome</keyword>
<reference evidence="2" key="1">
    <citation type="submission" date="2023-03" db="EMBL/GenBank/DDBJ databases">
        <title>Near-Complete genome sequence of Lipomyces tetrasporous NRRL Y-64009, an oleaginous yeast capable of growing on lignocellulosic hydrolysates.</title>
        <authorList>
            <consortium name="Lawrence Berkeley National Laboratory"/>
            <person name="Jagtap S.S."/>
            <person name="Liu J.-J."/>
            <person name="Walukiewicz H.E."/>
            <person name="Pangilinan J."/>
            <person name="Lipzen A."/>
            <person name="Ahrendt S."/>
            <person name="Koriabine M."/>
            <person name="Cobaugh K."/>
            <person name="Salamov A."/>
            <person name="Yoshinaga Y."/>
            <person name="Ng V."/>
            <person name="Daum C."/>
            <person name="Grigoriev I.V."/>
            <person name="Slininger P.J."/>
            <person name="Dien B.S."/>
            <person name="Jin Y.-S."/>
            <person name="Rao C.V."/>
        </authorList>
    </citation>
    <scope>NUCLEOTIDE SEQUENCE</scope>
    <source>
        <strain evidence="2">NRRL Y-64009</strain>
    </source>
</reference>